<accession>A0A6L9SC06</accession>
<keyword evidence="3" id="KW-1185">Reference proteome</keyword>
<name>A0A6L9SC06_9ACTN</name>
<comment type="caution">
    <text evidence="2">The sequence shown here is derived from an EMBL/GenBank/DDBJ whole genome shotgun (WGS) entry which is preliminary data.</text>
</comment>
<reference evidence="2 3" key="1">
    <citation type="submission" date="2020-02" db="EMBL/GenBank/DDBJ databases">
        <authorList>
            <person name="Li X.-J."/>
            <person name="Han X.-M."/>
        </authorList>
    </citation>
    <scope>NUCLEOTIDE SEQUENCE [LARGE SCALE GENOMIC DNA]</scope>
    <source>
        <strain evidence="2 3">CCTCC AB 2017055</strain>
    </source>
</reference>
<dbReference type="PANTHER" id="PTHR43539">
    <property type="entry name" value="FLAVIN-BINDING MONOOXYGENASE-LIKE PROTEIN (AFU_ORTHOLOGUE AFUA_4G09220)"/>
    <property type="match status" value="1"/>
</dbReference>
<dbReference type="GO" id="GO:0004497">
    <property type="term" value="F:monooxygenase activity"/>
    <property type="evidence" value="ECO:0007669"/>
    <property type="project" value="TreeGrafter"/>
</dbReference>
<dbReference type="SUPFAM" id="SSF51905">
    <property type="entry name" value="FAD/NAD(P)-binding domain"/>
    <property type="match status" value="2"/>
</dbReference>
<dbReference type="GO" id="GO:0050660">
    <property type="term" value="F:flavin adenine dinucleotide binding"/>
    <property type="evidence" value="ECO:0007669"/>
    <property type="project" value="TreeGrafter"/>
</dbReference>
<dbReference type="EMBL" id="JAAGOA010000018">
    <property type="protein sequence ID" value="NEE02895.1"/>
    <property type="molecule type" value="Genomic_DNA"/>
</dbReference>
<dbReference type="Gene3D" id="3.50.50.60">
    <property type="entry name" value="FAD/NAD(P)-binding domain"/>
    <property type="match status" value="1"/>
</dbReference>
<dbReference type="AlphaFoldDB" id="A0A6L9SC06"/>
<gene>
    <name evidence="2" type="ORF">G1H10_22275</name>
</gene>
<dbReference type="PRINTS" id="PR00368">
    <property type="entry name" value="FADPNR"/>
</dbReference>
<dbReference type="PRINTS" id="PR00469">
    <property type="entry name" value="PNDRDTASEII"/>
</dbReference>
<keyword evidence="1" id="KW-0560">Oxidoreductase</keyword>
<dbReference type="PANTHER" id="PTHR43539:SF78">
    <property type="entry name" value="FLAVIN-CONTAINING MONOOXYGENASE"/>
    <property type="match status" value="1"/>
</dbReference>
<dbReference type="RefSeq" id="WP_163741894.1">
    <property type="nucleotide sequence ID" value="NZ_JAAGOA010000018.1"/>
</dbReference>
<sequence length="360" mass="39001">MNTPPEPVIVIGGGQSGLAAACAARDVGLTPVVLEAGSRPAGSWPHYYESLTLFSPAEYSSFPDFPFDGDPDRYPTRDEVAGYLTRYADKLDVDIRTGTRAVDVEQDGQRFVVHTSTGDAIAASGVVAASGSFSRPHRPELPGSDGFTGDVLHVADYRRPDPYRGRRVVVVGGGNSAIQVAHELAHTASVTLASRTPLHFTDQRKLGRDLHYWLKVTRLDMLPPAWLERLFPHRLVIDTGGYRHAIESGMIDRRPMFSSLYGDSVVWSDGTREQVDAIILATGYLPSLGYLDGLGALDERGMPHHIAGISTTHPGLVYLGLEFQRSFSSNTLRGVHRDAAYVMDPLAAHASQISAGPIVT</sequence>
<protein>
    <submittedName>
        <fullName evidence="2">NAD(P)/FAD-dependent oxidoreductase</fullName>
    </submittedName>
</protein>
<organism evidence="2 3">
    <name type="scientific">Phytoactinopolyspora halotolerans</name>
    <dbReference type="NCBI Taxonomy" id="1981512"/>
    <lineage>
        <taxon>Bacteria</taxon>
        <taxon>Bacillati</taxon>
        <taxon>Actinomycetota</taxon>
        <taxon>Actinomycetes</taxon>
        <taxon>Jiangellales</taxon>
        <taxon>Jiangellaceae</taxon>
        <taxon>Phytoactinopolyspora</taxon>
    </lineage>
</organism>
<dbReference type="InterPro" id="IPR050982">
    <property type="entry name" value="Auxin_biosynth/cation_transpt"/>
</dbReference>
<proteinExistence type="predicted"/>
<evidence type="ECO:0000256" key="1">
    <source>
        <dbReference type="ARBA" id="ARBA00023002"/>
    </source>
</evidence>
<dbReference type="Pfam" id="PF13738">
    <property type="entry name" value="Pyr_redox_3"/>
    <property type="match status" value="1"/>
</dbReference>
<dbReference type="InterPro" id="IPR036188">
    <property type="entry name" value="FAD/NAD-bd_sf"/>
</dbReference>
<evidence type="ECO:0000313" key="2">
    <source>
        <dbReference type="EMBL" id="NEE02895.1"/>
    </source>
</evidence>
<evidence type="ECO:0000313" key="3">
    <source>
        <dbReference type="Proteomes" id="UP000475214"/>
    </source>
</evidence>
<dbReference type="Proteomes" id="UP000475214">
    <property type="component" value="Unassembled WGS sequence"/>
</dbReference>